<feature type="compositionally biased region" description="Polar residues" evidence="1">
    <location>
        <begin position="260"/>
        <end position="270"/>
    </location>
</feature>
<name>A0ABN8M8X0_9CNID</name>
<feature type="region of interest" description="Disordered" evidence="1">
    <location>
        <begin position="132"/>
        <end position="182"/>
    </location>
</feature>
<feature type="compositionally biased region" description="Basic and acidic residues" evidence="1">
    <location>
        <begin position="427"/>
        <end position="438"/>
    </location>
</feature>
<evidence type="ECO:0000256" key="1">
    <source>
        <dbReference type="SAM" id="MobiDB-lite"/>
    </source>
</evidence>
<feature type="region of interest" description="Disordered" evidence="1">
    <location>
        <begin position="233"/>
        <end position="299"/>
    </location>
</feature>
<protein>
    <submittedName>
        <fullName evidence="2">Uncharacterized protein</fullName>
    </submittedName>
</protein>
<organism evidence="2 3">
    <name type="scientific">Porites evermanni</name>
    <dbReference type="NCBI Taxonomy" id="104178"/>
    <lineage>
        <taxon>Eukaryota</taxon>
        <taxon>Metazoa</taxon>
        <taxon>Cnidaria</taxon>
        <taxon>Anthozoa</taxon>
        <taxon>Hexacorallia</taxon>
        <taxon>Scleractinia</taxon>
        <taxon>Fungiina</taxon>
        <taxon>Poritidae</taxon>
        <taxon>Porites</taxon>
    </lineage>
</organism>
<comment type="caution">
    <text evidence="2">The sequence shown here is derived from an EMBL/GenBank/DDBJ whole genome shotgun (WGS) entry which is preliminary data.</text>
</comment>
<reference evidence="2 3" key="1">
    <citation type="submission" date="2022-05" db="EMBL/GenBank/DDBJ databases">
        <authorList>
            <consortium name="Genoscope - CEA"/>
            <person name="William W."/>
        </authorList>
    </citation>
    <scope>NUCLEOTIDE SEQUENCE [LARGE SCALE GENOMIC DNA]</scope>
</reference>
<dbReference type="EMBL" id="CALNXI010000316">
    <property type="protein sequence ID" value="CAH3024724.1"/>
    <property type="molecule type" value="Genomic_DNA"/>
</dbReference>
<keyword evidence="3" id="KW-1185">Reference proteome</keyword>
<accession>A0ABN8M8X0</accession>
<gene>
    <name evidence="2" type="ORF">PEVE_00023779</name>
</gene>
<feature type="compositionally biased region" description="Acidic residues" evidence="1">
    <location>
        <begin position="459"/>
        <end position="474"/>
    </location>
</feature>
<evidence type="ECO:0000313" key="2">
    <source>
        <dbReference type="EMBL" id="CAH3024724.1"/>
    </source>
</evidence>
<feature type="region of interest" description="Disordered" evidence="1">
    <location>
        <begin position="403"/>
        <end position="474"/>
    </location>
</feature>
<feature type="compositionally biased region" description="Low complexity" evidence="1">
    <location>
        <begin position="244"/>
        <end position="259"/>
    </location>
</feature>
<feature type="compositionally biased region" description="Polar residues" evidence="1">
    <location>
        <begin position="233"/>
        <end position="242"/>
    </location>
</feature>
<feature type="compositionally biased region" description="Acidic residues" evidence="1">
    <location>
        <begin position="439"/>
        <end position="451"/>
    </location>
</feature>
<proteinExistence type="predicted"/>
<sequence length="474" mass="52511">MCRNCALPEWGEPVKIPVAELPAFFSKQISWNFERLNYGGGAVIETISGRPERPSVTGRLGCRLREGMQPPARGKRTERYLLVSECLYCPGKRYGCTPRANCTGKRRNCYAMCKVTVYADASDLAEVSFSGSHGSGNVTDPSLHRAPHEGKRRRLDDDNDQTQRWKQTDRPTMVESLSSDGIGLDRSSTEVVTLEVGQNIMLTGSNVELLNTHRSSNSPDVVLWTTSSGEQVSTFQTSNGTAGSRPTTPSTPLNTPLSSAAVTPQSTVQSGLRGAQARQPYTPPGRSPPALAKSSGPQSLWISQPRTEFKYSGTKLRANQNQEKEQEILTMKQHIQILQQEHLAKISHIAELEAQLQYLKEGEIYRLQHQVQKLETENLKKDVKVLQLEKQLQAALFSRTQQSSSPVTVLVPQPGCEAVPSHPAISKHNEVETSRVEGEEKDENDAEENNELEEKQADKDDDNGDDEMQSTEEV</sequence>
<dbReference type="Proteomes" id="UP001159427">
    <property type="component" value="Unassembled WGS sequence"/>
</dbReference>
<evidence type="ECO:0000313" key="3">
    <source>
        <dbReference type="Proteomes" id="UP001159427"/>
    </source>
</evidence>